<dbReference type="PROSITE" id="PS51819">
    <property type="entry name" value="VOC"/>
    <property type="match status" value="1"/>
</dbReference>
<accession>A0AB39MRH3</accession>
<dbReference type="CDD" id="cd06587">
    <property type="entry name" value="VOC"/>
    <property type="match status" value="1"/>
</dbReference>
<dbReference type="AlphaFoldDB" id="A0AB39MRH3"/>
<dbReference type="InterPro" id="IPR004360">
    <property type="entry name" value="Glyas_Fos-R_dOase_dom"/>
</dbReference>
<organism evidence="2">
    <name type="scientific">Streptomyces sp. R11</name>
    <dbReference type="NCBI Taxonomy" id="3238625"/>
    <lineage>
        <taxon>Bacteria</taxon>
        <taxon>Bacillati</taxon>
        <taxon>Actinomycetota</taxon>
        <taxon>Actinomycetes</taxon>
        <taxon>Kitasatosporales</taxon>
        <taxon>Streptomycetaceae</taxon>
        <taxon>Streptomyces</taxon>
    </lineage>
</organism>
<dbReference type="InterPro" id="IPR029068">
    <property type="entry name" value="Glyas_Bleomycin-R_OHBP_Dase"/>
</dbReference>
<sequence>MADVDASRDFYAGLGLAVRQEPGTAVWVRLNAAAGAVGVHAAAISQSRPPGTTELGFTTDEPLAQVAQRLEHNGYPYELVEENFGHSIRVTDPDGVVIQIQHIDPDTVRRSAAAVADETA</sequence>
<feature type="domain" description="VOC" evidence="1">
    <location>
        <begin position="1"/>
        <end position="103"/>
    </location>
</feature>
<evidence type="ECO:0000313" key="2">
    <source>
        <dbReference type="EMBL" id="XDQ08364.1"/>
    </source>
</evidence>
<evidence type="ECO:0000259" key="1">
    <source>
        <dbReference type="PROSITE" id="PS51819"/>
    </source>
</evidence>
<reference evidence="2" key="1">
    <citation type="submission" date="2024-07" db="EMBL/GenBank/DDBJ databases">
        <authorList>
            <person name="Yu S.T."/>
        </authorList>
    </citation>
    <scope>NUCLEOTIDE SEQUENCE</scope>
    <source>
        <strain evidence="2">R11</strain>
    </source>
</reference>
<name>A0AB39MRH3_9ACTN</name>
<dbReference type="Pfam" id="PF00903">
    <property type="entry name" value="Glyoxalase"/>
    <property type="match status" value="1"/>
</dbReference>
<dbReference type="RefSeq" id="WP_369268819.1">
    <property type="nucleotide sequence ID" value="NZ_CP163432.1"/>
</dbReference>
<dbReference type="Gene3D" id="3.10.180.10">
    <property type="entry name" value="2,3-Dihydroxybiphenyl 1,2-Dioxygenase, domain 1"/>
    <property type="match status" value="1"/>
</dbReference>
<dbReference type="EMBL" id="CP163432">
    <property type="protein sequence ID" value="XDQ08364.1"/>
    <property type="molecule type" value="Genomic_DNA"/>
</dbReference>
<gene>
    <name evidence="2" type="ORF">AB5J55_01195</name>
</gene>
<dbReference type="InterPro" id="IPR037523">
    <property type="entry name" value="VOC_core"/>
</dbReference>
<protein>
    <submittedName>
        <fullName evidence="2">VOC family protein</fullName>
    </submittedName>
</protein>
<proteinExistence type="predicted"/>
<dbReference type="SUPFAM" id="SSF54593">
    <property type="entry name" value="Glyoxalase/Bleomycin resistance protein/Dihydroxybiphenyl dioxygenase"/>
    <property type="match status" value="1"/>
</dbReference>